<comment type="catalytic activity">
    <reaction evidence="6 7">
        <text>Release of N-terminal amino acids, preferentially methionine, from peptides and arylamides.</text>
        <dbReference type="EC" id="3.4.11.18"/>
    </reaction>
</comment>
<dbReference type="PANTHER" id="PTHR43330">
    <property type="entry name" value="METHIONINE AMINOPEPTIDASE"/>
    <property type="match status" value="1"/>
</dbReference>
<dbReference type="GO" id="GO:0006508">
    <property type="term" value="P:proteolysis"/>
    <property type="evidence" value="ECO:0007669"/>
    <property type="project" value="UniProtKB-KW"/>
</dbReference>
<comment type="subunit">
    <text evidence="6">Monomer.</text>
</comment>
<comment type="caution">
    <text evidence="6">Lacks conserved residue(s) required for the propagation of feature annotation.</text>
</comment>
<keyword evidence="2 6" id="KW-0031">Aminopeptidase</keyword>
<comment type="function">
    <text evidence="1 6">Removes the N-terminal methionine from nascent proteins. The N-terminal methionine is often cleaved when the second residue in the primary sequence is small and uncharged (Met-Ala-, Cys, Gly, Pro, Ser, Thr, or Val). Requires deformylation of the N(alpha)-formylated initiator methionine before it can be hydrolyzed.</text>
</comment>
<dbReference type="GO" id="GO:0046872">
    <property type="term" value="F:metal ion binding"/>
    <property type="evidence" value="ECO:0007669"/>
    <property type="project" value="UniProtKB-UniRule"/>
</dbReference>
<dbReference type="Pfam" id="PF00557">
    <property type="entry name" value="Peptidase_M24"/>
    <property type="match status" value="1"/>
</dbReference>
<evidence type="ECO:0000256" key="3">
    <source>
        <dbReference type="ARBA" id="ARBA00022670"/>
    </source>
</evidence>
<keyword evidence="4 6" id="KW-0479">Metal-binding</keyword>
<dbReference type="InterPro" id="IPR036005">
    <property type="entry name" value="Creatinase/aminopeptidase-like"/>
</dbReference>
<dbReference type="NCBIfam" id="TIGR00500">
    <property type="entry name" value="met_pdase_I"/>
    <property type="match status" value="1"/>
</dbReference>
<dbReference type="PANTHER" id="PTHR43330:SF27">
    <property type="entry name" value="METHIONINE AMINOPEPTIDASE"/>
    <property type="match status" value="1"/>
</dbReference>
<dbReference type="Proteomes" id="UP001139207">
    <property type="component" value="Unassembled WGS sequence"/>
</dbReference>
<evidence type="ECO:0000313" key="9">
    <source>
        <dbReference type="EMBL" id="MCJ7858532.1"/>
    </source>
</evidence>
<dbReference type="GO" id="GO:0005829">
    <property type="term" value="C:cytosol"/>
    <property type="evidence" value="ECO:0007669"/>
    <property type="project" value="TreeGrafter"/>
</dbReference>
<sequence length="253" mass="27036">MVEIKTAAEIAKMREAGRMVATILNDLSGMVAPGVNLMDLEYRCRELIRDAGAESCYWDYDPDFGNGPFRNTVCLSLNDGALHGLPHSTVLVDGDLLSIDLALSLDGWCGYSAVSVIAGVPREEDVRLIEATRVALDAGIAAAKVGNRLGDISHAIATVAKDYDIRPNADYGGHDIGRHMHGDLVIPNVGKAHRGLKLEEGMTFAIEPWFAGTSRVDVGDDGWTVVTVDGSRAAHSEHTVVIRPGGGEILTAF</sequence>
<evidence type="ECO:0000256" key="5">
    <source>
        <dbReference type="ARBA" id="ARBA00022801"/>
    </source>
</evidence>
<dbReference type="EMBL" id="JALIEA010000012">
    <property type="protein sequence ID" value="MCJ7858532.1"/>
    <property type="molecule type" value="Genomic_DNA"/>
</dbReference>
<dbReference type="Gene3D" id="3.90.230.10">
    <property type="entry name" value="Creatinase/methionine aminopeptidase superfamily"/>
    <property type="match status" value="1"/>
</dbReference>
<organism evidence="9 10">
    <name type="scientific">Corynebacterium kalidii</name>
    <dbReference type="NCBI Taxonomy" id="2931982"/>
    <lineage>
        <taxon>Bacteria</taxon>
        <taxon>Bacillati</taxon>
        <taxon>Actinomycetota</taxon>
        <taxon>Actinomycetes</taxon>
        <taxon>Mycobacteriales</taxon>
        <taxon>Corynebacteriaceae</taxon>
        <taxon>Corynebacterium</taxon>
    </lineage>
</organism>
<evidence type="ECO:0000256" key="4">
    <source>
        <dbReference type="ARBA" id="ARBA00022723"/>
    </source>
</evidence>
<keyword evidence="10" id="KW-1185">Reference proteome</keyword>
<keyword evidence="3 6" id="KW-0645">Protease</keyword>
<dbReference type="InterPro" id="IPR001714">
    <property type="entry name" value="Pept_M24_MAP"/>
</dbReference>
<evidence type="ECO:0000259" key="8">
    <source>
        <dbReference type="Pfam" id="PF00557"/>
    </source>
</evidence>
<dbReference type="InterPro" id="IPR002467">
    <property type="entry name" value="Pept_M24A_MAP1"/>
</dbReference>
<dbReference type="HAMAP" id="MF_01974">
    <property type="entry name" value="MetAP_1"/>
    <property type="match status" value="1"/>
</dbReference>
<dbReference type="CDD" id="cd01086">
    <property type="entry name" value="MetAP1"/>
    <property type="match status" value="1"/>
</dbReference>
<evidence type="ECO:0000313" key="10">
    <source>
        <dbReference type="Proteomes" id="UP001139207"/>
    </source>
</evidence>
<comment type="similarity">
    <text evidence="6">Belongs to the peptidase M24A family. Methionine aminopeptidase type 1 subfamily.</text>
</comment>
<comment type="cofactor">
    <cofactor evidence="6">
        <name>Co(2+)</name>
        <dbReference type="ChEBI" id="CHEBI:48828"/>
    </cofactor>
    <cofactor evidence="6">
        <name>Zn(2+)</name>
        <dbReference type="ChEBI" id="CHEBI:29105"/>
    </cofactor>
    <cofactor evidence="6">
        <name>Mn(2+)</name>
        <dbReference type="ChEBI" id="CHEBI:29035"/>
    </cofactor>
    <cofactor evidence="6">
        <name>Fe(2+)</name>
        <dbReference type="ChEBI" id="CHEBI:29033"/>
    </cofactor>
    <text evidence="6">Binds 2 divalent metal cations per subunit. Has a high-affinity and a low affinity metal-binding site. The true nature of the physiological cofactor is under debate. The enzyme is active with cobalt, zinc, manganese or divalent iron ions. Most likely, methionine aminopeptidases function as mononuclear Fe(2+)-metalloproteases under physiological conditions, and the catalytically relevant metal-binding site has been assigned to the histidine-containing high-affinity site.</text>
</comment>
<dbReference type="GO" id="GO:0004239">
    <property type="term" value="F:initiator methionyl aminopeptidase activity"/>
    <property type="evidence" value="ECO:0007669"/>
    <property type="project" value="UniProtKB-UniRule"/>
</dbReference>
<comment type="caution">
    <text evidence="9">The sequence shown here is derived from an EMBL/GenBank/DDBJ whole genome shotgun (WGS) entry which is preliminary data.</text>
</comment>
<dbReference type="InterPro" id="IPR000994">
    <property type="entry name" value="Pept_M24"/>
</dbReference>
<evidence type="ECO:0000256" key="7">
    <source>
        <dbReference type="RuleBase" id="RU003653"/>
    </source>
</evidence>
<feature type="domain" description="Peptidase M24" evidence="8">
    <location>
        <begin position="12"/>
        <end position="243"/>
    </location>
</feature>
<evidence type="ECO:0000256" key="6">
    <source>
        <dbReference type="HAMAP-Rule" id="MF_01974"/>
    </source>
</evidence>
<protein>
    <recommendedName>
        <fullName evidence="6 7">Methionine aminopeptidase</fullName>
        <shortName evidence="6">MAP</shortName>
        <shortName evidence="6">MetAP</shortName>
        <ecNumber evidence="6 7">3.4.11.18</ecNumber>
    </recommendedName>
    <alternativeName>
        <fullName evidence="6">Peptidase M</fullName>
    </alternativeName>
</protein>
<feature type="binding site" evidence="6">
    <location>
        <position position="181"/>
    </location>
    <ligand>
        <name>substrate</name>
    </ligand>
</feature>
<evidence type="ECO:0000256" key="1">
    <source>
        <dbReference type="ARBA" id="ARBA00002521"/>
    </source>
</evidence>
<dbReference type="RefSeq" id="WP_244804251.1">
    <property type="nucleotide sequence ID" value="NZ_JALIEA010000012.1"/>
</dbReference>
<proteinExistence type="inferred from homology"/>
<reference evidence="9" key="1">
    <citation type="submission" date="2022-04" db="EMBL/GenBank/DDBJ databases">
        <title>Corynebacterium kalidii LD5P10.</title>
        <authorList>
            <person name="Sun J.Q."/>
        </authorList>
    </citation>
    <scope>NUCLEOTIDE SEQUENCE</scope>
    <source>
        <strain evidence="9">LD5P10</strain>
    </source>
</reference>
<name>A0A9X1WJ55_9CORY</name>
<accession>A0A9X1WJ55</accession>
<gene>
    <name evidence="6 9" type="primary">map</name>
    <name evidence="9" type="ORF">MUN33_07365</name>
</gene>
<keyword evidence="5 6" id="KW-0378">Hydrolase</keyword>
<evidence type="ECO:0000256" key="2">
    <source>
        <dbReference type="ARBA" id="ARBA00022438"/>
    </source>
</evidence>
<dbReference type="PRINTS" id="PR00599">
    <property type="entry name" value="MAPEPTIDASE"/>
</dbReference>
<dbReference type="GO" id="GO:0070006">
    <property type="term" value="F:metalloaminopeptidase activity"/>
    <property type="evidence" value="ECO:0007669"/>
    <property type="project" value="UniProtKB-UniRule"/>
</dbReference>
<dbReference type="AlphaFoldDB" id="A0A9X1WJ55"/>
<dbReference type="EC" id="3.4.11.18" evidence="6 7"/>
<feature type="binding site" evidence="6">
    <location>
        <position position="83"/>
    </location>
    <ligand>
        <name>substrate</name>
    </ligand>
</feature>
<dbReference type="SUPFAM" id="SSF55920">
    <property type="entry name" value="Creatinase/aminopeptidase"/>
    <property type="match status" value="1"/>
</dbReference>